<evidence type="ECO:0000313" key="3">
    <source>
        <dbReference type="Proteomes" id="UP000282195"/>
    </source>
</evidence>
<proteinExistence type="predicted"/>
<accession>A0A387FS49</accession>
<dbReference type="SUPFAM" id="SSF54427">
    <property type="entry name" value="NTF2-like"/>
    <property type="match status" value="1"/>
</dbReference>
<geneLocation type="plasmid" evidence="3">
    <name>prccge525c</name>
</geneLocation>
<keyword evidence="2" id="KW-0614">Plasmid</keyword>
<dbReference type="InterPro" id="IPR037401">
    <property type="entry name" value="SnoaL-like"/>
</dbReference>
<protein>
    <recommendedName>
        <fullName evidence="1">SnoaL-like domain-containing protein</fullName>
    </recommendedName>
</protein>
<sequence>MSFSKRLSWWRSAEIHHRREDGMAAVRGDFANRVLRTKLALGMAVVMASAGPAIAQSDPADPASTMPDCTYQGTNYLLSVTNPPSADRQFIMDLLHRYNWALDEGSLIGVDEMLRDDVTYELCNSIEKQVELKQNKVELEEYLENLSNELGHNSAITRHIESNTLLNAVDADTVQGKTTVVVTIQFGGIETPVLDYTGALHTVFKRDASGWKFASIILITDGPKISFRAR</sequence>
<dbReference type="Gene3D" id="3.10.450.50">
    <property type="match status" value="1"/>
</dbReference>
<evidence type="ECO:0000313" key="2">
    <source>
        <dbReference type="EMBL" id="AYG61618.1"/>
    </source>
</evidence>
<dbReference type="EMBL" id="CP032695">
    <property type="protein sequence ID" value="AYG61618.1"/>
    <property type="molecule type" value="Genomic_DNA"/>
</dbReference>
<reference evidence="2 3" key="1">
    <citation type="submission" date="2018-10" db="EMBL/GenBank/DDBJ databases">
        <title>Rhizobium etli, R. leguminosarum and a new Rhizobium genospecies from Phaseolus dumosus.</title>
        <authorList>
            <person name="Ramirez-Puebla S.T."/>
            <person name="Rogel-Hernandez M.A."/>
            <person name="Guerrero G."/>
            <person name="Ormeno-Orrillo E."/>
            <person name="Martinez-Romero J.C."/>
            <person name="Negrete-Yankelevich S."/>
            <person name="Martinez-Romero E."/>
        </authorList>
    </citation>
    <scope>NUCLEOTIDE SEQUENCE [LARGE SCALE GENOMIC DNA]</scope>
    <source>
        <strain evidence="2 3">CCGE525</strain>
        <plasmid evidence="3">prccge525c</plasmid>
    </source>
</reference>
<organism evidence="2 3">
    <name type="scientific">Rhizobium jaguaris</name>
    <dbReference type="NCBI Taxonomy" id="1312183"/>
    <lineage>
        <taxon>Bacteria</taxon>
        <taxon>Pseudomonadati</taxon>
        <taxon>Pseudomonadota</taxon>
        <taxon>Alphaproteobacteria</taxon>
        <taxon>Hyphomicrobiales</taxon>
        <taxon>Rhizobiaceae</taxon>
        <taxon>Rhizobium/Agrobacterium group</taxon>
        <taxon>Rhizobium</taxon>
    </lineage>
</organism>
<keyword evidence="3" id="KW-1185">Reference proteome</keyword>
<dbReference type="Proteomes" id="UP000282195">
    <property type="component" value="Plasmid pRCCGE525c"/>
</dbReference>
<dbReference type="InterPro" id="IPR032710">
    <property type="entry name" value="NTF2-like_dom_sf"/>
</dbReference>
<feature type="domain" description="SnoaL-like" evidence="1">
    <location>
        <begin position="86"/>
        <end position="215"/>
    </location>
</feature>
<evidence type="ECO:0000259" key="1">
    <source>
        <dbReference type="Pfam" id="PF13577"/>
    </source>
</evidence>
<dbReference type="AlphaFoldDB" id="A0A387FS49"/>
<dbReference type="KEGG" id="rjg:CCGE525_22190"/>
<dbReference type="OrthoDB" id="8365493at2"/>
<dbReference type="Pfam" id="PF13577">
    <property type="entry name" value="SnoaL_4"/>
    <property type="match status" value="1"/>
</dbReference>
<name>A0A387FS49_9HYPH</name>
<gene>
    <name evidence="2" type="ORF">CCGE525_22190</name>
</gene>